<reference evidence="21" key="2">
    <citation type="submission" date="2025-09" db="UniProtKB">
        <authorList>
            <consortium name="Ensembl"/>
        </authorList>
    </citation>
    <scope>IDENTIFICATION</scope>
</reference>
<keyword evidence="8" id="KW-0732">Signal</keyword>
<keyword evidence="7" id="KW-0356">Hemostasis</keyword>
<name>A0A8C5NI91_JUNHY</name>
<dbReference type="InterPro" id="IPR036116">
    <property type="entry name" value="FN3_sf"/>
</dbReference>
<comment type="subcellular location">
    <subcellularLocation>
        <location evidence="2">Membrane</location>
        <topology evidence="2">Single-pass type I membrane protein</topology>
    </subcellularLocation>
</comment>
<feature type="region of interest" description="Disordered" evidence="17">
    <location>
        <begin position="43"/>
        <end position="88"/>
    </location>
</feature>
<dbReference type="PRINTS" id="PR00346">
    <property type="entry name" value="TISSUEFACTOR"/>
</dbReference>
<reference evidence="21" key="1">
    <citation type="submission" date="2025-08" db="UniProtKB">
        <authorList>
            <consortium name="Ensembl"/>
        </authorList>
    </citation>
    <scope>IDENTIFICATION</scope>
</reference>
<evidence type="ECO:0000256" key="9">
    <source>
        <dbReference type="ARBA" id="ARBA00022989"/>
    </source>
</evidence>
<proteinExistence type="inferred from homology"/>
<accession>A0A8C5NI91</accession>
<organism evidence="21 22">
    <name type="scientific">Junco hyemalis</name>
    <name type="common">Dark-eyed junco</name>
    <dbReference type="NCBI Taxonomy" id="40217"/>
    <lineage>
        <taxon>Eukaryota</taxon>
        <taxon>Metazoa</taxon>
        <taxon>Chordata</taxon>
        <taxon>Craniata</taxon>
        <taxon>Vertebrata</taxon>
        <taxon>Euteleostomi</taxon>
        <taxon>Archelosauria</taxon>
        <taxon>Archosauria</taxon>
        <taxon>Dinosauria</taxon>
        <taxon>Saurischia</taxon>
        <taxon>Theropoda</taxon>
        <taxon>Coelurosauria</taxon>
        <taxon>Aves</taxon>
        <taxon>Neognathae</taxon>
        <taxon>Neoaves</taxon>
        <taxon>Telluraves</taxon>
        <taxon>Australaves</taxon>
        <taxon>Passeriformes</taxon>
        <taxon>Passerellidae</taxon>
        <taxon>Junco</taxon>
    </lineage>
</organism>
<dbReference type="InterPro" id="IPR015373">
    <property type="entry name" value="Interferon/interleukin_rcp_dom"/>
</dbReference>
<keyword evidence="9 18" id="KW-1133">Transmembrane helix</keyword>
<evidence type="ECO:0000256" key="16">
    <source>
        <dbReference type="ARBA" id="ARBA00031171"/>
    </source>
</evidence>
<keyword evidence="13" id="KW-1015">Disulfide bond</keyword>
<keyword evidence="11 18" id="KW-0472">Membrane</keyword>
<dbReference type="InterPro" id="IPR003961">
    <property type="entry name" value="FN3_dom"/>
</dbReference>
<dbReference type="Pfam" id="PF09294">
    <property type="entry name" value="Interfer-bind"/>
    <property type="match status" value="1"/>
</dbReference>
<comment type="function">
    <text evidence="1">Initiates blood coagulation by forming a complex with circulating factor VII or VIIa. The [TF:VIIa] complex activates factors IX or X by specific limited proteolysis. TF plays a role in normal hemostasis by initiating the cell-surface assembly and propagation of the coagulation protease cascade.</text>
</comment>
<evidence type="ECO:0000256" key="1">
    <source>
        <dbReference type="ARBA" id="ARBA00002201"/>
    </source>
</evidence>
<evidence type="ECO:0000256" key="15">
    <source>
        <dbReference type="ARBA" id="ARBA00023288"/>
    </source>
</evidence>
<dbReference type="PANTHER" id="PTHR20859">
    <property type="entry name" value="INTERFERON/INTERLEUKIN RECEPTOR"/>
    <property type="match status" value="1"/>
</dbReference>
<dbReference type="GO" id="GO:0007596">
    <property type="term" value="P:blood coagulation"/>
    <property type="evidence" value="ECO:0007669"/>
    <property type="project" value="UniProtKB-KW"/>
</dbReference>
<evidence type="ECO:0000256" key="5">
    <source>
        <dbReference type="ARBA" id="ARBA00018722"/>
    </source>
</evidence>
<keyword evidence="12" id="KW-0564">Palmitate</keyword>
<evidence type="ECO:0000256" key="2">
    <source>
        <dbReference type="ARBA" id="ARBA00004479"/>
    </source>
</evidence>
<feature type="compositionally biased region" description="Low complexity" evidence="17">
    <location>
        <begin position="118"/>
        <end position="131"/>
    </location>
</feature>
<keyword evidence="15" id="KW-0449">Lipoprotein</keyword>
<dbReference type="InterPro" id="IPR013783">
    <property type="entry name" value="Ig-like_fold"/>
</dbReference>
<keyword evidence="6 18" id="KW-0812">Transmembrane</keyword>
<evidence type="ECO:0000256" key="11">
    <source>
        <dbReference type="ARBA" id="ARBA00023136"/>
    </source>
</evidence>
<evidence type="ECO:0000256" key="12">
    <source>
        <dbReference type="ARBA" id="ARBA00023139"/>
    </source>
</evidence>
<evidence type="ECO:0000256" key="7">
    <source>
        <dbReference type="ARBA" id="ARBA00022696"/>
    </source>
</evidence>
<dbReference type="Ensembl" id="ENSJHYT00000001093.1">
    <property type="protein sequence ID" value="ENSJHYP00000000867.1"/>
    <property type="gene ID" value="ENSJHYG00000000794.1"/>
</dbReference>
<dbReference type="Proteomes" id="UP000694408">
    <property type="component" value="Unplaced"/>
</dbReference>
<evidence type="ECO:0000259" key="19">
    <source>
        <dbReference type="Pfam" id="PF01108"/>
    </source>
</evidence>
<dbReference type="OMA" id="PINYVYT"/>
<evidence type="ECO:0000256" key="8">
    <source>
        <dbReference type="ARBA" id="ARBA00022729"/>
    </source>
</evidence>
<evidence type="ECO:0000313" key="22">
    <source>
        <dbReference type="Proteomes" id="UP000694408"/>
    </source>
</evidence>
<evidence type="ECO:0000259" key="20">
    <source>
        <dbReference type="Pfam" id="PF09294"/>
    </source>
</evidence>
<keyword evidence="22" id="KW-1185">Reference proteome</keyword>
<evidence type="ECO:0000256" key="14">
    <source>
        <dbReference type="ARBA" id="ARBA00023180"/>
    </source>
</evidence>
<comment type="similarity">
    <text evidence="3">Belongs to the tissue factor family.</text>
</comment>
<comment type="subunit">
    <text evidence="4">Interacts with HSPE; the interaction, inhibited by heparin, promotes the generation of activated factor X and activates coagulation in the presence of activated factor VII.</text>
</comment>
<dbReference type="GO" id="GO:0005886">
    <property type="term" value="C:plasma membrane"/>
    <property type="evidence" value="ECO:0007669"/>
    <property type="project" value="TreeGrafter"/>
</dbReference>
<evidence type="ECO:0000256" key="10">
    <source>
        <dbReference type="ARBA" id="ARBA00023084"/>
    </source>
</evidence>
<evidence type="ECO:0000256" key="17">
    <source>
        <dbReference type="SAM" id="MobiDB-lite"/>
    </source>
</evidence>
<dbReference type="Gene3D" id="2.60.40.10">
    <property type="entry name" value="Immunoglobulins"/>
    <property type="match status" value="2"/>
</dbReference>
<protein>
    <recommendedName>
        <fullName evidence="5">Tissue factor</fullName>
    </recommendedName>
    <alternativeName>
        <fullName evidence="16">Coagulation factor III</fullName>
    </alternativeName>
</protein>
<dbReference type="FunFam" id="2.60.40.10:FF:000746">
    <property type="entry name" value="Tissue factor"/>
    <property type="match status" value="1"/>
</dbReference>
<dbReference type="AlphaFoldDB" id="A0A8C5NI91"/>
<evidence type="ECO:0000256" key="6">
    <source>
        <dbReference type="ARBA" id="ARBA00022692"/>
    </source>
</evidence>
<feature type="transmembrane region" description="Helical" evidence="18">
    <location>
        <begin position="400"/>
        <end position="422"/>
    </location>
</feature>
<keyword evidence="10" id="KW-0094">Blood coagulation</keyword>
<evidence type="ECO:0000313" key="21">
    <source>
        <dbReference type="Ensembl" id="ENSJHYP00000000867.1"/>
    </source>
</evidence>
<dbReference type="PANTHER" id="PTHR20859:SF22">
    <property type="entry name" value="TISSUE FACTOR"/>
    <property type="match status" value="1"/>
</dbReference>
<evidence type="ECO:0000256" key="3">
    <source>
        <dbReference type="ARBA" id="ARBA00009197"/>
    </source>
</evidence>
<feature type="region of interest" description="Disordered" evidence="17">
    <location>
        <begin position="112"/>
        <end position="131"/>
    </location>
</feature>
<evidence type="ECO:0000256" key="13">
    <source>
        <dbReference type="ARBA" id="ARBA00023157"/>
    </source>
</evidence>
<dbReference type="InterPro" id="IPR001187">
    <property type="entry name" value="Tissue_factor"/>
</dbReference>
<evidence type="ECO:0000256" key="18">
    <source>
        <dbReference type="SAM" id="Phobius"/>
    </source>
</evidence>
<feature type="compositionally biased region" description="Low complexity" evidence="17">
    <location>
        <begin position="63"/>
        <end position="82"/>
    </location>
</feature>
<feature type="domain" description="Fibronectin type-III" evidence="19">
    <location>
        <begin position="169"/>
        <end position="258"/>
    </location>
</feature>
<keyword evidence="14" id="KW-0325">Glycoprotein</keyword>
<sequence length="443" mass="48577">MTSCPTEQPLPSWGVPRQPTKCLQRMKLAVQWCPVSAEFQEEKGGVVQGPDDTNQAGGHGPQACPGAASRPARPAPGDAAAGLHPAGHVRPSAPLPPFPRRSRAVFAQSGVPERFRRASSPRPRCAAPGRGLGPASARRCPIYAAAAAASGSSLRAPRMLRAAAPPRALLLGALLWPLAAGYKDLPTAVNITWSSINFKTILQWQPKPSGYFYTVEIHGQTSDVRRKCIQTSETECDVTDALRNVKETYTAHILSVKPAEMDNFEEPPFEVSDKFTPYSQTVIGKPEIKDYSQKGSKLNVVFEDPLTPYIFPNGSFMSIQDIFQHDLEYKLYYWKDQSSGKKDATTKSHNFEVSVDSGKNYCFYVQGIIPSRRENRNGQESRVLCTSVGRNILDEYGTEVFIILAVIAVAVITLAIVLPVVLCKRKKAKRARAAREKELLNGI</sequence>
<feature type="domain" description="Interferon/interleukin receptor" evidence="20">
    <location>
        <begin position="281"/>
        <end position="387"/>
    </location>
</feature>
<dbReference type="GO" id="GO:0004896">
    <property type="term" value="F:cytokine receptor activity"/>
    <property type="evidence" value="ECO:0007669"/>
    <property type="project" value="TreeGrafter"/>
</dbReference>
<dbReference type="InterPro" id="IPR050650">
    <property type="entry name" value="Type-II_Cytokine-TF_Rcpt"/>
</dbReference>
<evidence type="ECO:0000256" key="4">
    <source>
        <dbReference type="ARBA" id="ARBA00011184"/>
    </source>
</evidence>
<dbReference type="Pfam" id="PF01108">
    <property type="entry name" value="Tissue_fac"/>
    <property type="match status" value="1"/>
</dbReference>
<dbReference type="SUPFAM" id="SSF49265">
    <property type="entry name" value="Fibronectin type III"/>
    <property type="match status" value="2"/>
</dbReference>